<evidence type="ECO:0000256" key="4">
    <source>
        <dbReference type="ARBA" id="ARBA00022679"/>
    </source>
</evidence>
<dbReference type="Pfam" id="PF01202">
    <property type="entry name" value="SKI"/>
    <property type="match status" value="1"/>
</dbReference>
<evidence type="ECO:0000256" key="6">
    <source>
        <dbReference type="ARBA" id="ARBA00022777"/>
    </source>
</evidence>
<gene>
    <name evidence="10" type="ORF">PsB1_0590</name>
</gene>
<evidence type="ECO:0000313" key="10">
    <source>
        <dbReference type="EMBL" id="GIU66436.1"/>
    </source>
</evidence>
<evidence type="ECO:0000256" key="7">
    <source>
        <dbReference type="ARBA" id="ARBA00022840"/>
    </source>
</evidence>
<dbReference type="SUPFAM" id="SSF52540">
    <property type="entry name" value="P-loop containing nucleoside triphosphate hydrolases"/>
    <property type="match status" value="1"/>
</dbReference>
<dbReference type="Proteomes" id="UP001161064">
    <property type="component" value="Unassembled WGS sequence"/>
</dbReference>
<evidence type="ECO:0000256" key="9">
    <source>
        <dbReference type="RuleBase" id="RU363066"/>
    </source>
</evidence>
<reference evidence="10" key="1">
    <citation type="submission" date="2021-05" db="EMBL/GenBank/DDBJ databases">
        <authorList>
            <person name="Tanabe Y."/>
        </authorList>
    </citation>
    <scope>NUCLEOTIDE SEQUENCE</scope>
    <source>
        <strain evidence="10">BOTRYCO-1</strain>
    </source>
</reference>
<comment type="pathway">
    <text evidence="1">Carbohydrate acid metabolism.</text>
</comment>
<dbReference type="InterPro" id="IPR031322">
    <property type="entry name" value="Shikimate/glucono_kinase"/>
</dbReference>
<comment type="similarity">
    <text evidence="2 9">Belongs to the gluconokinase GntK/GntV family.</text>
</comment>
<evidence type="ECO:0000256" key="2">
    <source>
        <dbReference type="ARBA" id="ARBA00008420"/>
    </source>
</evidence>
<dbReference type="InterPro" id="IPR006001">
    <property type="entry name" value="Therm_gnt_kin"/>
</dbReference>
<dbReference type="NCBIfam" id="TIGR01313">
    <property type="entry name" value="therm_gnt_kin"/>
    <property type="match status" value="1"/>
</dbReference>
<keyword evidence="5 9" id="KW-0547">Nucleotide-binding</keyword>
<dbReference type="CDD" id="cd02021">
    <property type="entry name" value="GntK"/>
    <property type="match status" value="1"/>
</dbReference>
<dbReference type="InterPro" id="IPR027417">
    <property type="entry name" value="P-loop_NTPase"/>
</dbReference>
<evidence type="ECO:0000256" key="3">
    <source>
        <dbReference type="ARBA" id="ARBA00012054"/>
    </source>
</evidence>
<keyword evidence="4 9" id="KW-0808">Transferase</keyword>
<dbReference type="PANTHER" id="PTHR43442">
    <property type="entry name" value="GLUCONOKINASE-RELATED"/>
    <property type="match status" value="1"/>
</dbReference>
<evidence type="ECO:0000313" key="11">
    <source>
        <dbReference type="Proteomes" id="UP001161064"/>
    </source>
</evidence>
<accession>A0ABQ4PTY1</accession>
<dbReference type="EMBL" id="BPFZ01000002">
    <property type="protein sequence ID" value="GIU66436.1"/>
    <property type="molecule type" value="Genomic_DNA"/>
</dbReference>
<comment type="catalytic activity">
    <reaction evidence="8 9">
        <text>D-gluconate + ATP = 6-phospho-D-gluconate + ADP + H(+)</text>
        <dbReference type="Rhea" id="RHEA:19433"/>
        <dbReference type="ChEBI" id="CHEBI:15378"/>
        <dbReference type="ChEBI" id="CHEBI:18391"/>
        <dbReference type="ChEBI" id="CHEBI:30616"/>
        <dbReference type="ChEBI" id="CHEBI:58759"/>
        <dbReference type="ChEBI" id="CHEBI:456216"/>
        <dbReference type="EC" id="2.7.1.12"/>
    </reaction>
</comment>
<dbReference type="RefSeq" id="WP_284358967.1">
    <property type="nucleotide sequence ID" value="NZ_BPFZ01000002.1"/>
</dbReference>
<keyword evidence="6 9" id="KW-0418">Kinase</keyword>
<dbReference type="EC" id="2.7.1.12" evidence="3 9"/>
<dbReference type="PANTHER" id="PTHR43442:SF3">
    <property type="entry name" value="GLUCONOKINASE-RELATED"/>
    <property type="match status" value="1"/>
</dbReference>
<keyword evidence="7 9" id="KW-0067">ATP-binding</keyword>
<organism evidence="10 11">
    <name type="scientific">Candidatus Phycosocius spiralis</name>
    <dbReference type="NCBI Taxonomy" id="2815099"/>
    <lineage>
        <taxon>Bacteria</taxon>
        <taxon>Pseudomonadati</taxon>
        <taxon>Pseudomonadota</taxon>
        <taxon>Alphaproteobacteria</taxon>
        <taxon>Caulobacterales</taxon>
        <taxon>Caulobacterales incertae sedis</taxon>
        <taxon>Candidatus Phycosocius</taxon>
    </lineage>
</organism>
<reference evidence="10" key="2">
    <citation type="journal article" date="2023" name="ISME Commun">
        <title>Characterization of a bloom-associated alphaproteobacterial lineage, 'Candidatus Phycosocius': insights into freshwater algal-bacterial interactions.</title>
        <authorList>
            <person name="Tanabe Y."/>
            <person name="Yamaguchi H."/>
            <person name="Yoshida M."/>
            <person name="Kai A."/>
            <person name="Okazaki Y."/>
        </authorList>
    </citation>
    <scope>NUCLEOTIDE SEQUENCE</scope>
    <source>
        <strain evidence="10">BOTRYCO-1</strain>
    </source>
</reference>
<proteinExistence type="inferred from homology"/>
<comment type="caution">
    <text evidence="10">The sequence shown here is derived from an EMBL/GenBank/DDBJ whole genome shotgun (WGS) entry which is preliminary data.</text>
</comment>
<evidence type="ECO:0000256" key="8">
    <source>
        <dbReference type="ARBA" id="ARBA00048090"/>
    </source>
</evidence>
<evidence type="ECO:0000256" key="5">
    <source>
        <dbReference type="ARBA" id="ARBA00022741"/>
    </source>
</evidence>
<keyword evidence="11" id="KW-1185">Reference proteome</keyword>
<protein>
    <recommendedName>
        <fullName evidence="3 9">Gluconokinase</fullName>
        <ecNumber evidence="3 9">2.7.1.12</ecNumber>
    </recommendedName>
</protein>
<dbReference type="Gene3D" id="3.40.50.300">
    <property type="entry name" value="P-loop containing nucleotide triphosphate hydrolases"/>
    <property type="match status" value="1"/>
</dbReference>
<evidence type="ECO:0000256" key="1">
    <source>
        <dbReference type="ARBA" id="ARBA00004761"/>
    </source>
</evidence>
<name>A0ABQ4PTY1_9PROT</name>
<sequence>MTRLLIMGVAGAGKSTLGLALSQALGWRFLDADDVHTRAAKDKIARGIPLTEADRSKWLAAIKPIFFDTRASIVLACSALRAAHRHMLKPDHLVFLHIEPALAHQRLFERRGHFAGPNLVQSQFATLEEPSQGLKLDATMRTDLQVQTIMDSLSLNPS</sequence>